<dbReference type="PANTHER" id="PTHR30273">
    <property type="entry name" value="PERIPLASMIC SIGNAL SENSOR AND SIGMA FACTOR ACTIVATOR FECR-RELATED"/>
    <property type="match status" value="1"/>
</dbReference>
<dbReference type="PIRSF" id="PIRSF018266">
    <property type="entry name" value="FecR"/>
    <property type="match status" value="1"/>
</dbReference>
<protein>
    <submittedName>
        <fullName evidence="3">DUF4880 domain-containing protein</fullName>
    </submittedName>
</protein>
<comment type="caution">
    <text evidence="3">The sequence shown here is derived from an EMBL/GenBank/DDBJ whole genome shotgun (WGS) entry which is preliminary data.</text>
</comment>
<accession>A0A3A1NZ09</accession>
<gene>
    <name evidence="3" type="ORF">D2V17_18610</name>
</gene>
<dbReference type="InterPro" id="IPR006860">
    <property type="entry name" value="FecR"/>
</dbReference>
<evidence type="ECO:0000313" key="3">
    <source>
        <dbReference type="EMBL" id="RIV80912.1"/>
    </source>
</evidence>
<dbReference type="PANTHER" id="PTHR30273:SF2">
    <property type="entry name" value="PROTEIN FECR"/>
    <property type="match status" value="1"/>
</dbReference>
<proteinExistence type="predicted"/>
<dbReference type="Gene3D" id="2.60.120.1440">
    <property type="match status" value="1"/>
</dbReference>
<dbReference type="OrthoDB" id="7429207at2"/>
<keyword evidence="4" id="KW-1185">Reference proteome</keyword>
<feature type="domain" description="FecR protein" evidence="1">
    <location>
        <begin position="125"/>
        <end position="218"/>
    </location>
</feature>
<sequence length="332" mass="35542">MKRRFSCMSGDRDQTDDPDLAAAEWVVRLAGGPLDPQERRKLDAWLAAAPANAAAFKEAQSALGQMDRLARAPGSLRRYSVDAPSARKAPVRWPQLAALAASVALVLTISSAWLGDPITLLRADHRTAIAKTGSFTLPDGSRIDLGPASAIAVDFDESERRVTLLSGVAYVVAVPQGEAQGRPFVIEAANGEARALGTRFEVERLTDAVAVTVMEHEVAVSADNGSGRAVLSPGEKVRYDRRGNLSPLGTISEEQALAWQNGQLVFDRIPLEQVVAELNRYRAGRIVVIGERLRSETISGVFDASDIDGALTSISTEVDARIVGAPLFTALY</sequence>
<dbReference type="InterPro" id="IPR032623">
    <property type="entry name" value="FecR_N"/>
</dbReference>
<evidence type="ECO:0000259" key="2">
    <source>
        <dbReference type="Pfam" id="PF16220"/>
    </source>
</evidence>
<reference evidence="3 4" key="1">
    <citation type="submission" date="2018-08" db="EMBL/GenBank/DDBJ databases">
        <title>Erythrobacter zhengii sp.nov., a bacterium isolated from deep-sea sediment.</title>
        <authorList>
            <person name="Fang C."/>
            <person name="Wu Y.-H."/>
            <person name="Sun C."/>
            <person name="Wang H."/>
            <person name="Cheng H."/>
            <person name="Meng F.-X."/>
            <person name="Wang C.-S."/>
            <person name="Xu X.-W."/>
        </authorList>
    </citation>
    <scope>NUCLEOTIDE SEQUENCE [LARGE SCALE GENOMIC DNA]</scope>
    <source>
        <strain evidence="3 4">CCTCC AB 2015396</strain>
    </source>
</reference>
<evidence type="ECO:0000313" key="4">
    <source>
        <dbReference type="Proteomes" id="UP000265366"/>
    </source>
</evidence>
<dbReference type="AlphaFoldDB" id="A0A3A1NZ09"/>
<dbReference type="InterPro" id="IPR012373">
    <property type="entry name" value="Ferrdict_sens_TM"/>
</dbReference>
<dbReference type="Gene3D" id="3.55.50.30">
    <property type="match status" value="1"/>
</dbReference>
<name>A0A3A1NZ09_9SPHN</name>
<evidence type="ECO:0000259" key="1">
    <source>
        <dbReference type="Pfam" id="PF04773"/>
    </source>
</evidence>
<dbReference type="GO" id="GO:0016989">
    <property type="term" value="F:sigma factor antagonist activity"/>
    <property type="evidence" value="ECO:0007669"/>
    <property type="project" value="TreeGrafter"/>
</dbReference>
<dbReference type="Pfam" id="PF04773">
    <property type="entry name" value="FecR"/>
    <property type="match status" value="1"/>
</dbReference>
<organism evidence="3 4">
    <name type="scientific">Aurantiacibacter xanthus</name>
    <dbReference type="NCBI Taxonomy" id="1784712"/>
    <lineage>
        <taxon>Bacteria</taxon>
        <taxon>Pseudomonadati</taxon>
        <taxon>Pseudomonadota</taxon>
        <taxon>Alphaproteobacteria</taxon>
        <taxon>Sphingomonadales</taxon>
        <taxon>Erythrobacteraceae</taxon>
        <taxon>Aurantiacibacter</taxon>
    </lineage>
</organism>
<dbReference type="Proteomes" id="UP000265366">
    <property type="component" value="Unassembled WGS sequence"/>
</dbReference>
<dbReference type="EMBL" id="QXFM01000140">
    <property type="protein sequence ID" value="RIV80912.1"/>
    <property type="molecule type" value="Genomic_DNA"/>
</dbReference>
<feature type="domain" description="FecR N-terminal" evidence="2">
    <location>
        <begin position="21"/>
        <end position="61"/>
    </location>
</feature>
<dbReference type="Pfam" id="PF16220">
    <property type="entry name" value="DUF4880"/>
    <property type="match status" value="1"/>
</dbReference>